<keyword evidence="3" id="KW-1185">Reference proteome</keyword>
<keyword evidence="1" id="KW-1133">Transmembrane helix</keyword>
<evidence type="ECO:0000256" key="1">
    <source>
        <dbReference type="SAM" id="Phobius"/>
    </source>
</evidence>
<organism evidence="2 3">
    <name type="scientific">Aequorivita viscosa</name>
    <dbReference type="NCBI Taxonomy" id="797419"/>
    <lineage>
        <taxon>Bacteria</taxon>
        <taxon>Pseudomonadati</taxon>
        <taxon>Bacteroidota</taxon>
        <taxon>Flavobacteriia</taxon>
        <taxon>Flavobacteriales</taxon>
        <taxon>Flavobacteriaceae</taxon>
        <taxon>Aequorivita</taxon>
    </lineage>
</organism>
<dbReference type="Pfam" id="PF05751">
    <property type="entry name" value="FixH"/>
    <property type="match status" value="1"/>
</dbReference>
<dbReference type="EMBL" id="FQYV01000010">
    <property type="protein sequence ID" value="SHJ14389.1"/>
    <property type="molecule type" value="Genomic_DNA"/>
</dbReference>
<dbReference type="STRING" id="797419.SAMN05216556_11056"/>
<dbReference type="InterPro" id="IPR008620">
    <property type="entry name" value="FixH"/>
</dbReference>
<evidence type="ECO:0000313" key="3">
    <source>
        <dbReference type="Proteomes" id="UP000184172"/>
    </source>
</evidence>
<dbReference type="OrthoDB" id="1493774at2"/>
<accession>A0A1M6GWS2</accession>
<reference evidence="3" key="1">
    <citation type="submission" date="2016-11" db="EMBL/GenBank/DDBJ databases">
        <authorList>
            <person name="Varghese N."/>
            <person name="Submissions S."/>
        </authorList>
    </citation>
    <scope>NUCLEOTIDE SEQUENCE [LARGE SCALE GENOMIC DNA]</scope>
    <source>
        <strain evidence="3">DSM 26349</strain>
    </source>
</reference>
<dbReference type="AlphaFoldDB" id="A0A1M6GWS2"/>
<dbReference type="RefSeq" id="WP_073217572.1">
    <property type="nucleotide sequence ID" value="NZ_FNNS01000010.1"/>
</dbReference>
<sequence length="148" mass="17395">MKMNWGTGIAIVLGLFIAFILYFVIRISTEEKYDFDLVTEEYYKKELVFQKEMDDEANSSTLKSNISGKKIPEGWMLTFPENIDYSKISGTVTLYRPSNKKLDFEIPLKLSSSELLIPDERMVPGRWNTIVQWNYEGEDYLYKKEITY</sequence>
<keyword evidence="1" id="KW-0812">Transmembrane</keyword>
<evidence type="ECO:0000313" key="2">
    <source>
        <dbReference type="EMBL" id="SHJ14389.1"/>
    </source>
</evidence>
<keyword evidence="1" id="KW-0472">Membrane</keyword>
<proteinExistence type="predicted"/>
<name>A0A1M6GWS2_9FLAO</name>
<feature type="transmembrane region" description="Helical" evidence="1">
    <location>
        <begin position="6"/>
        <end position="25"/>
    </location>
</feature>
<dbReference type="Proteomes" id="UP000184172">
    <property type="component" value="Unassembled WGS sequence"/>
</dbReference>
<protein>
    <submittedName>
        <fullName evidence="2">FixH protein</fullName>
    </submittedName>
</protein>
<gene>
    <name evidence="2" type="ORF">SAMN04487908_11040</name>
</gene>